<accession>A4S402</accession>
<dbReference type="Proteomes" id="UP000001568">
    <property type="component" value="Chromosome 10"/>
</dbReference>
<evidence type="ECO:0000313" key="2">
    <source>
        <dbReference type="EMBL" id="ABO98476.1"/>
    </source>
</evidence>
<protein>
    <submittedName>
        <fullName evidence="2">Uncharacterized protein</fullName>
    </submittedName>
</protein>
<organism evidence="2 3">
    <name type="scientific">Ostreococcus lucimarinus (strain CCE9901)</name>
    <dbReference type="NCBI Taxonomy" id="436017"/>
    <lineage>
        <taxon>Eukaryota</taxon>
        <taxon>Viridiplantae</taxon>
        <taxon>Chlorophyta</taxon>
        <taxon>Mamiellophyceae</taxon>
        <taxon>Mamiellales</taxon>
        <taxon>Bathycoccaceae</taxon>
        <taxon>Ostreococcus</taxon>
    </lineage>
</organism>
<keyword evidence="1" id="KW-0175">Coiled coil</keyword>
<gene>
    <name evidence="2" type="ORF">OSTLU_17138</name>
</gene>
<dbReference type="GeneID" id="5003968"/>
<reference evidence="2 3" key="1">
    <citation type="journal article" date="2007" name="Proc. Natl. Acad. Sci. U.S.A.">
        <title>The tiny eukaryote Ostreococcus provides genomic insights into the paradox of plankton speciation.</title>
        <authorList>
            <person name="Palenik B."/>
            <person name="Grimwood J."/>
            <person name="Aerts A."/>
            <person name="Rouze P."/>
            <person name="Salamov A."/>
            <person name="Putnam N."/>
            <person name="Dupont C."/>
            <person name="Jorgensen R."/>
            <person name="Derelle E."/>
            <person name="Rombauts S."/>
            <person name="Zhou K."/>
            <person name="Otillar R."/>
            <person name="Merchant S.S."/>
            <person name="Podell S."/>
            <person name="Gaasterland T."/>
            <person name="Napoli C."/>
            <person name="Gendler K."/>
            <person name="Manuell A."/>
            <person name="Tai V."/>
            <person name="Vallon O."/>
            <person name="Piganeau G."/>
            <person name="Jancek S."/>
            <person name="Heijde M."/>
            <person name="Jabbari K."/>
            <person name="Bowler C."/>
            <person name="Lohr M."/>
            <person name="Robbens S."/>
            <person name="Werner G."/>
            <person name="Dubchak I."/>
            <person name="Pazour G.J."/>
            <person name="Ren Q."/>
            <person name="Paulsen I."/>
            <person name="Delwiche C."/>
            <person name="Schmutz J."/>
            <person name="Rokhsar D."/>
            <person name="Van de Peer Y."/>
            <person name="Moreau H."/>
            <person name="Grigoriev I.V."/>
        </authorList>
    </citation>
    <scope>NUCLEOTIDE SEQUENCE [LARGE SCALE GENOMIC DNA]</scope>
    <source>
        <strain evidence="2 3">CCE9901</strain>
    </source>
</reference>
<dbReference type="RefSeq" id="XP_001420183.1">
    <property type="nucleotide sequence ID" value="XM_001420146.1"/>
</dbReference>
<sequence>MERVQETAESLSANLNSTTISTLFHDIFDQGEEKVGPCELGITHRVPWDGIRLSIDERFQPKWLNGVELKLLEQASNSKVIELLKSKSFDATDAFKEHCGGCSDLNIRVVTAFKRALTATHTSALAEIDKQIQEVKSGLEVDTTPSMAPRIASNPSTSPIHLARAKLDTWSAARSAEENAFSSTINEIDEFISEVKELQHELDANAHEINEKVSEHERKVATSIEYNIELLDEVVNAFSTWHHQHGLPPEYVTRGGGWLSREQVVHHPQHCIGCDGSELTSGTFVEHTRDIGQELRLEEDLDESVDAARPTSTRVRVKDFRCKCEAFQIWFKSDPNQLINAAIRGIASTLMTVQNEKGEAGAASHNVQQPQNVQEELQGILETLRALYT</sequence>
<keyword evidence="3" id="KW-1185">Reference proteome</keyword>
<dbReference type="KEGG" id="olu:OSTLU_17138"/>
<proteinExistence type="predicted"/>
<dbReference type="EMBL" id="CP000590">
    <property type="protein sequence ID" value="ABO98476.1"/>
    <property type="molecule type" value="Genomic_DNA"/>
</dbReference>
<evidence type="ECO:0000313" key="3">
    <source>
        <dbReference type="Proteomes" id="UP000001568"/>
    </source>
</evidence>
<evidence type="ECO:0000256" key="1">
    <source>
        <dbReference type="SAM" id="Coils"/>
    </source>
</evidence>
<name>A4S402_OSTLU</name>
<feature type="coiled-coil region" evidence="1">
    <location>
        <begin position="188"/>
        <end position="219"/>
    </location>
</feature>
<dbReference type="AlphaFoldDB" id="A4S402"/>
<dbReference type="HOGENOM" id="CLU_710569_0_0_1"/>
<dbReference type="Gramene" id="ABO98476">
    <property type="protein sequence ID" value="ABO98476"/>
    <property type="gene ID" value="OSTLU_17138"/>
</dbReference>